<keyword evidence="1" id="KW-0472">Membrane</keyword>
<dbReference type="CDD" id="cd03396">
    <property type="entry name" value="PAP2_like_6"/>
    <property type="match status" value="1"/>
</dbReference>
<evidence type="ECO:0000259" key="2">
    <source>
        <dbReference type="Pfam" id="PF01569"/>
    </source>
</evidence>
<dbReference type="Proteomes" id="UP001320513">
    <property type="component" value="Unassembled WGS sequence"/>
</dbReference>
<dbReference type="Pfam" id="PF01569">
    <property type="entry name" value="PAP2"/>
    <property type="match status" value="1"/>
</dbReference>
<dbReference type="InterPro" id="IPR000326">
    <property type="entry name" value="PAP2/HPO"/>
</dbReference>
<keyword evidence="1" id="KW-0812">Transmembrane</keyword>
<reference evidence="3 4" key="1">
    <citation type="submission" date="2015-12" db="EMBL/GenBank/DDBJ databases">
        <title>Phylogenomics in the description of a new species in the Pseudomonas syringae group.</title>
        <authorList>
            <person name="Busquets A."/>
            <person name="Gomila M."/>
            <person name="Beiki F."/>
            <person name="Rahimian H."/>
            <person name="Mulet M."/>
            <person name="Sanchez D."/>
            <person name="Garcia-Valdes E."/>
            <person name="Lalucat J."/>
        </authorList>
    </citation>
    <scope>NUCLEOTIDE SEQUENCE [LARGE SCALE GENOMIC DNA]</scope>
    <source>
        <strain evidence="3 4">S25</strain>
    </source>
</reference>
<feature type="transmembrane region" description="Helical" evidence="1">
    <location>
        <begin position="99"/>
        <end position="119"/>
    </location>
</feature>
<feature type="transmembrane region" description="Helical" evidence="1">
    <location>
        <begin position="68"/>
        <end position="87"/>
    </location>
</feature>
<accession>A0ABS9ZGW6</accession>
<dbReference type="InterPro" id="IPR036938">
    <property type="entry name" value="PAP2/HPO_sf"/>
</dbReference>
<evidence type="ECO:0000313" key="3">
    <source>
        <dbReference type="EMBL" id="MCI8209758.1"/>
    </source>
</evidence>
<feature type="transmembrane region" description="Helical" evidence="1">
    <location>
        <begin position="154"/>
        <end position="172"/>
    </location>
</feature>
<name>A0ABS9ZGW6_9PSED</name>
<evidence type="ECO:0000313" key="4">
    <source>
        <dbReference type="Proteomes" id="UP001320513"/>
    </source>
</evidence>
<evidence type="ECO:0000256" key="1">
    <source>
        <dbReference type="SAM" id="Phobius"/>
    </source>
</evidence>
<dbReference type="Gene3D" id="1.20.144.10">
    <property type="entry name" value="Phosphatidic acid phosphatase type 2/haloperoxidase"/>
    <property type="match status" value="1"/>
</dbReference>
<protein>
    <submittedName>
        <fullName evidence="3">Phosphoesterase</fullName>
    </submittedName>
</protein>
<comment type="caution">
    <text evidence="3">The sequence shown here is derived from an EMBL/GenBank/DDBJ whole genome shotgun (WGS) entry which is preliminary data.</text>
</comment>
<organism evidence="3 4">
    <name type="scientific">Pseudomonas maioricensis</name>
    <dbReference type="NCBI Taxonomy" id="1766623"/>
    <lineage>
        <taxon>Bacteria</taxon>
        <taxon>Pseudomonadati</taxon>
        <taxon>Pseudomonadota</taxon>
        <taxon>Gammaproteobacteria</taxon>
        <taxon>Pseudomonadales</taxon>
        <taxon>Pseudomonadaceae</taxon>
        <taxon>Pseudomonas</taxon>
    </lineage>
</organism>
<proteinExistence type="predicted"/>
<keyword evidence="4" id="KW-1185">Reference proteome</keyword>
<feature type="transmembrane region" description="Helical" evidence="1">
    <location>
        <begin position="15"/>
        <end position="32"/>
    </location>
</feature>
<dbReference type="EMBL" id="LOHG01000005">
    <property type="protein sequence ID" value="MCI8209758.1"/>
    <property type="molecule type" value="Genomic_DNA"/>
</dbReference>
<feature type="transmembrane region" description="Helical" evidence="1">
    <location>
        <begin position="179"/>
        <end position="197"/>
    </location>
</feature>
<sequence length="253" mass="27924">MAIALPLRASRPFDFRLALGIPVVLMGLMLLLDPTALDFSIAQMFYVPGEGFIGRKSYWLEDILHDRVKQAVILLFVLLTIAYLGSWFSSKLTQWRRPLGYTVLAIALTTSIVTPLKVVTAVQCPWSLSDFGGTETYTPLLSQRPDTLKPGRCWPGGHASTGFSLLALFFALRDRHQRGARIALGFALGLGVILSVGRMLQGAHFLSHNIWTLLFDWVICVLCYRWILYRPQAQAQAQASLDSGTAEVAGGKG</sequence>
<gene>
    <name evidence="3" type="ORF">AUC61_09440</name>
</gene>
<keyword evidence="1" id="KW-1133">Transmembrane helix</keyword>
<feature type="transmembrane region" description="Helical" evidence="1">
    <location>
        <begin position="209"/>
        <end position="228"/>
    </location>
</feature>
<dbReference type="RefSeq" id="WP_243245678.1">
    <property type="nucleotide sequence ID" value="NZ_LOHG01000005.1"/>
</dbReference>
<dbReference type="SUPFAM" id="SSF48317">
    <property type="entry name" value="Acid phosphatase/Vanadium-dependent haloperoxidase"/>
    <property type="match status" value="1"/>
</dbReference>
<feature type="domain" description="Phosphatidic acid phosphatase type 2/haloperoxidase" evidence="2">
    <location>
        <begin position="101"/>
        <end position="230"/>
    </location>
</feature>